<dbReference type="Pfam" id="PF00069">
    <property type="entry name" value="Pkinase"/>
    <property type="match status" value="1"/>
</dbReference>
<dbReference type="SMART" id="SM00220">
    <property type="entry name" value="S_TKc"/>
    <property type="match status" value="1"/>
</dbReference>
<dbReference type="Gene3D" id="1.10.510.10">
    <property type="entry name" value="Transferase(Phosphotransferase) domain 1"/>
    <property type="match status" value="1"/>
</dbReference>
<feature type="binding site" evidence="9">
    <location>
        <position position="59"/>
    </location>
    <ligand>
        <name>ATP</name>
        <dbReference type="ChEBI" id="CHEBI:30616"/>
    </ligand>
</feature>
<accession>A0AAD9J7P0</accession>
<dbReference type="InterPro" id="IPR011009">
    <property type="entry name" value="Kinase-like_dom_sf"/>
</dbReference>
<keyword evidence="13" id="KW-1185">Reference proteome</keyword>
<evidence type="ECO:0000256" key="3">
    <source>
        <dbReference type="ARBA" id="ARBA00022679"/>
    </source>
</evidence>
<evidence type="ECO:0000256" key="8">
    <source>
        <dbReference type="ARBA" id="ARBA00048679"/>
    </source>
</evidence>
<name>A0AAD9J7P0_9ANNE</name>
<evidence type="ECO:0000259" key="11">
    <source>
        <dbReference type="PROSITE" id="PS50011"/>
    </source>
</evidence>
<dbReference type="Proteomes" id="UP001208570">
    <property type="component" value="Unassembled WGS sequence"/>
</dbReference>
<evidence type="ECO:0000256" key="6">
    <source>
        <dbReference type="ARBA" id="ARBA00022840"/>
    </source>
</evidence>
<dbReference type="InterPro" id="IPR051681">
    <property type="entry name" value="Ser/Thr_Kinases-Pseudokinases"/>
</dbReference>
<dbReference type="EC" id="2.7.11.1" evidence="1"/>
<dbReference type="GO" id="GO:0005524">
    <property type="term" value="F:ATP binding"/>
    <property type="evidence" value="ECO:0007669"/>
    <property type="project" value="UniProtKB-UniRule"/>
</dbReference>
<dbReference type="InterPro" id="IPR008271">
    <property type="entry name" value="Ser/Thr_kinase_AS"/>
</dbReference>
<dbReference type="PROSITE" id="PS00108">
    <property type="entry name" value="PROTEIN_KINASE_ST"/>
    <property type="match status" value="1"/>
</dbReference>
<dbReference type="GO" id="GO:0004674">
    <property type="term" value="F:protein serine/threonine kinase activity"/>
    <property type="evidence" value="ECO:0007669"/>
    <property type="project" value="UniProtKB-KW"/>
</dbReference>
<evidence type="ECO:0000256" key="5">
    <source>
        <dbReference type="ARBA" id="ARBA00022777"/>
    </source>
</evidence>
<sequence length="341" mass="38224">MDSDFTSPTPSNSSGSSLDVSWGNTPITNIQYGRLIGTGGFGSVYLAKLDNVGLPVAVKRLHSHMKNVAAKTESFKAESRLLNFSHPNIVCVLATAAGTPVEDPLIVMEYAGTHNLQQLINKAERPFDVLVRMSYALDISQALAYLHRNCLIHLDVKPANVIVNETTNRCKLADFGCSQETMKKTGSANQNIRSHLTGTYVYRAPELLRGQPASTKADIYALGITMWQMLSLEVPYSGLPQQPVIFAVVRSHLRPTLSVKLQKDCTDIPVEKCYIELYKQCWHHDVRVRPSADDLVEVLSFWKRDIITYKTYDSIFDPEQPKNYENGSYRRHSSLEVQNFV</sequence>
<evidence type="ECO:0000256" key="7">
    <source>
        <dbReference type="ARBA" id="ARBA00047899"/>
    </source>
</evidence>
<dbReference type="PROSITE" id="PS00107">
    <property type="entry name" value="PROTEIN_KINASE_ATP"/>
    <property type="match status" value="1"/>
</dbReference>
<dbReference type="AlphaFoldDB" id="A0AAD9J7P0"/>
<dbReference type="EMBL" id="JAODUP010000548">
    <property type="protein sequence ID" value="KAK2147531.1"/>
    <property type="molecule type" value="Genomic_DNA"/>
</dbReference>
<dbReference type="SUPFAM" id="SSF56112">
    <property type="entry name" value="Protein kinase-like (PK-like)"/>
    <property type="match status" value="1"/>
</dbReference>
<evidence type="ECO:0000256" key="9">
    <source>
        <dbReference type="PROSITE-ProRule" id="PRU10141"/>
    </source>
</evidence>
<keyword evidence="3" id="KW-0808">Transferase</keyword>
<evidence type="ECO:0000313" key="13">
    <source>
        <dbReference type="Proteomes" id="UP001208570"/>
    </source>
</evidence>
<keyword evidence="5" id="KW-0418">Kinase</keyword>
<evidence type="ECO:0000256" key="4">
    <source>
        <dbReference type="ARBA" id="ARBA00022741"/>
    </source>
</evidence>
<keyword evidence="6 9" id="KW-0067">ATP-binding</keyword>
<comment type="catalytic activity">
    <reaction evidence="7">
        <text>L-threonyl-[protein] + ATP = O-phospho-L-threonyl-[protein] + ADP + H(+)</text>
        <dbReference type="Rhea" id="RHEA:46608"/>
        <dbReference type="Rhea" id="RHEA-COMP:11060"/>
        <dbReference type="Rhea" id="RHEA-COMP:11605"/>
        <dbReference type="ChEBI" id="CHEBI:15378"/>
        <dbReference type="ChEBI" id="CHEBI:30013"/>
        <dbReference type="ChEBI" id="CHEBI:30616"/>
        <dbReference type="ChEBI" id="CHEBI:61977"/>
        <dbReference type="ChEBI" id="CHEBI:456216"/>
        <dbReference type="EC" id="2.7.11.1"/>
    </reaction>
</comment>
<protein>
    <recommendedName>
        <fullName evidence="1">non-specific serine/threonine protein kinase</fullName>
        <ecNumber evidence="1">2.7.11.1</ecNumber>
    </recommendedName>
</protein>
<dbReference type="PANTHER" id="PTHR44329">
    <property type="entry name" value="SERINE/THREONINE-PROTEIN KINASE TNNI3K-RELATED"/>
    <property type="match status" value="1"/>
</dbReference>
<dbReference type="InterPro" id="IPR000719">
    <property type="entry name" value="Prot_kinase_dom"/>
</dbReference>
<organism evidence="12 13">
    <name type="scientific">Paralvinella palmiformis</name>
    <dbReference type="NCBI Taxonomy" id="53620"/>
    <lineage>
        <taxon>Eukaryota</taxon>
        <taxon>Metazoa</taxon>
        <taxon>Spiralia</taxon>
        <taxon>Lophotrochozoa</taxon>
        <taxon>Annelida</taxon>
        <taxon>Polychaeta</taxon>
        <taxon>Sedentaria</taxon>
        <taxon>Canalipalpata</taxon>
        <taxon>Terebellida</taxon>
        <taxon>Terebelliformia</taxon>
        <taxon>Alvinellidae</taxon>
        <taxon>Paralvinella</taxon>
    </lineage>
</organism>
<proteinExistence type="inferred from homology"/>
<feature type="domain" description="Protein kinase" evidence="11">
    <location>
        <begin position="30"/>
        <end position="302"/>
    </location>
</feature>
<evidence type="ECO:0000256" key="2">
    <source>
        <dbReference type="ARBA" id="ARBA00022527"/>
    </source>
</evidence>
<evidence type="ECO:0000256" key="1">
    <source>
        <dbReference type="ARBA" id="ARBA00012513"/>
    </source>
</evidence>
<comment type="catalytic activity">
    <reaction evidence="8">
        <text>L-seryl-[protein] + ATP = O-phospho-L-seryl-[protein] + ADP + H(+)</text>
        <dbReference type="Rhea" id="RHEA:17989"/>
        <dbReference type="Rhea" id="RHEA-COMP:9863"/>
        <dbReference type="Rhea" id="RHEA-COMP:11604"/>
        <dbReference type="ChEBI" id="CHEBI:15378"/>
        <dbReference type="ChEBI" id="CHEBI:29999"/>
        <dbReference type="ChEBI" id="CHEBI:30616"/>
        <dbReference type="ChEBI" id="CHEBI:83421"/>
        <dbReference type="ChEBI" id="CHEBI:456216"/>
        <dbReference type="EC" id="2.7.11.1"/>
    </reaction>
</comment>
<dbReference type="PROSITE" id="PS50011">
    <property type="entry name" value="PROTEIN_KINASE_DOM"/>
    <property type="match status" value="1"/>
</dbReference>
<dbReference type="PANTHER" id="PTHR44329:SF285">
    <property type="entry name" value="V-MOS MOLONEY MURINE SARCOMA VIRAL ONCO HOMOLOG"/>
    <property type="match status" value="1"/>
</dbReference>
<gene>
    <name evidence="12" type="ORF">LSH36_548g02038</name>
</gene>
<comment type="caution">
    <text evidence="12">The sequence shown here is derived from an EMBL/GenBank/DDBJ whole genome shotgun (WGS) entry which is preliminary data.</text>
</comment>
<evidence type="ECO:0000313" key="12">
    <source>
        <dbReference type="EMBL" id="KAK2147531.1"/>
    </source>
</evidence>
<keyword evidence="4 9" id="KW-0547">Nucleotide-binding</keyword>
<comment type="similarity">
    <text evidence="10">Belongs to the protein kinase superfamily.</text>
</comment>
<evidence type="ECO:0000256" key="10">
    <source>
        <dbReference type="RuleBase" id="RU000304"/>
    </source>
</evidence>
<reference evidence="12" key="1">
    <citation type="journal article" date="2023" name="Mol. Biol. Evol.">
        <title>Third-Generation Sequencing Reveals the Adaptive Role of the Epigenome in Three Deep-Sea Polychaetes.</title>
        <authorList>
            <person name="Perez M."/>
            <person name="Aroh O."/>
            <person name="Sun Y."/>
            <person name="Lan Y."/>
            <person name="Juniper S.K."/>
            <person name="Young C.R."/>
            <person name="Angers B."/>
            <person name="Qian P.Y."/>
        </authorList>
    </citation>
    <scope>NUCLEOTIDE SEQUENCE</scope>
    <source>
        <strain evidence="12">P08H-3</strain>
    </source>
</reference>
<dbReference type="InterPro" id="IPR017441">
    <property type="entry name" value="Protein_kinase_ATP_BS"/>
</dbReference>
<keyword evidence="2 10" id="KW-0723">Serine/threonine-protein kinase</keyword>